<sequence length="157" mass="18260">MDNDGQDPFFRLWDFDDTEDHLNMSGLVFSTLSTKKQLRRLELSSGWVLRETDLVEFIRDTRVSLRYLTLDLPKLAKGCWMSLLRNITGATHHSSMQLLRIHKPTIIDRISNQQAPYWCTIRINDQDLPAFAHPLDLKFDENLGVELTDQTNSLWAV</sequence>
<dbReference type="Proteomes" id="UP000799770">
    <property type="component" value="Unassembled WGS sequence"/>
</dbReference>
<protein>
    <recommendedName>
        <fullName evidence="3">F-box domain-containing protein</fullName>
    </recommendedName>
</protein>
<reference evidence="1" key="1">
    <citation type="journal article" date="2020" name="Stud. Mycol.">
        <title>101 Dothideomycetes genomes: a test case for predicting lifestyles and emergence of pathogens.</title>
        <authorList>
            <person name="Haridas S."/>
            <person name="Albert R."/>
            <person name="Binder M."/>
            <person name="Bloem J."/>
            <person name="Labutti K."/>
            <person name="Salamov A."/>
            <person name="Andreopoulos B."/>
            <person name="Baker S."/>
            <person name="Barry K."/>
            <person name="Bills G."/>
            <person name="Bluhm B."/>
            <person name="Cannon C."/>
            <person name="Castanera R."/>
            <person name="Culley D."/>
            <person name="Daum C."/>
            <person name="Ezra D."/>
            <person name="Gonzalez J."/>
            <person name="Henrissat B."/>
            <person name="Kuo A."/>
            <person name="Liang C."/>
            <person name="Lipzen A."/>
            <person name="Lutzoni F."/>
            <person name="Magnuson J."/>
            <person name="Mondo S."/>
            <person name="Nolan M."/>
            <person name="Ohm R."/>
            <person name="Pangilinan J."/>
            <person name="Park H.-J."/>
            <person name="Ramirez L."/>
            <person name="Alfaro M."/>
            <person name="Sun H."/>
            <person name="Tritt A."/>
            <person name="Yoshinaga Y."/>
            <person name="Zwiers L.-H."/>
            <person name="Turgeon B."/>
            <person name="Goodwin S."/>
            <person name="Spatafora J."/>
            <person name="Crous P."/>
            <person name="Grigoriev I."/>
        </authorList>
    </citation>
    <scope>NUCLEOTIDE SEQUENCE</scope>
    <source>
        <strain evidence="1">CBS 627.86</strain>
    </source>
</reference>
<evidence type="ECO:0008006" key="3">
    <source>
        <dbReference type="Google" id="ProtNLM"/>
    </source>
</evidence>
<organism evidence="1 2">
    <name type="scientific">Lophiotrema nucula</name>
    <dbReference type="NCBI Taxonomy" id="690887"/>
    <lineage>
        <taxon>Eukaryota</taxon>
        <taxon>Fungi</taxon>
        <taxon>Dikarya</taxon>
        <taxon>Ascomycota</taxon>
        <taxon>Pezizomycotina</taxon>
        <taxon>Dothideomycetes</taxon>
        <taxon>Pleosporomycetidae</taxon>
        <taxon>Pleosporales</taxon>
        <taxon>Lophiotremataceae</taxon>
        <taxon>Lophiotrema</taxon>
    </lineage>
</organism>
<gene>
    <name evidence="1" type="ORF">BDV96DRAFT_649384</name>
</gene>
<evidence type="ECO:0000313" key="1">
    <source>
        <dbReference type="EMBL" id="KAF2112019.1"/>
    </source>
</evidence>
<evidence type="ECO:0000313" key="2">
    <source>
        <dbReference type="Proteomes" id="UP000799770"/>
    </source>
</evidence>
<keyword evidence="2" id="KW-1185">Reference proteome</keyword>
<proteinExistence type="predicted"/>
<dbReference type="EMBL" id="ML977332">
    <property type="protein sequence ID" value="KAF2112019.1"/>
    <property type="molecule type" value="Genomic_DNA"/>
</dbReference>
<accession>A0A6A5YXV6</accession>
<dbReference type="AlphaFoldDB" id="A0A6A5YXV6"/>
<name>A0A6A5YXV6_9PLEO</name>